<organism evidence="3 4">
    <name type="scientific">Alienimonas chondri</name>
    <dbReference type="NCBI Taxonomy" id="2681879"/>
    <lineage>
        <taxon>Bacteria</taxon>
        <taxon>Pseudomonadati</taxon>
        <taxon>Planctomycetota</taxon>
        <taxon>Planctomycetia</taxon>
        <taxon>Planctomycetales</taxon>
        <taxon>Planctomycetaceae</taxon>
        <taxon>Alienimonas</taxon>
    </lineage>
</organism>
<dbReference type="InterPro" id="IPR036061">
    <property type="entry name" value="CheW-like_dom_sf"/>
</dbReference>
<gene>
    <name evidence="3" type="ORF">LzC2_10650</name>
</gene>
<keyword evidence="4" id="KW-1185">Reference proteome</keyword>
<dbReference type="PANTHER" id="PTHR22617">
    <property type="entry name" value="CHEMOTAXIS SENSOR HISTIDINE KINASE-RELATED"/>
    <property type="match status" value="1"/>
</dbReference>
<dbReference type="Gene3D" id="2.40.50.180">
    <property type="entry name" value="CheA-289, Domain 4"/>
    <property type="match status" value="1"/>
</dbReference>
<evidence type="ECO:0000256" key="1">
    <source>
        <dbReference type="SAM" id="MobiDB-lite"/>
    </source>
</evidence>
<comment type="caution">
    <text evidence="3">The sequence shown here is derived from an EMBL/GenBank/DDBJ whole genome shotgun (WGS) entry which is preliminary data.</text>
</comment>
<evidence type="ECO:0000313" key="4">
    <source>
        <dbReference type="Proteomes" id="UP000609651"/>
    </source>
</evidence>
<evidence type="ECO:0000259" key="2">
    <source>
        <dbReference type="PROSITE" id="PS50851"/>
    </source>
</evidence>
<dbReference type="SMART" id="SM00260">
    <property type="entry name" value="CheW"/>
    <property type="match status" value="1"/>
</dbReference>
<dbReference type="PROSITE" id="PS50851">
    <property type="entry name" value="CHEW"/>
    <property type="match status" value="1"/>
</dbReference>
<evidence type="ECO:0000313" key="3">
    <source>
        <dbReference type="EMBL" id="NNJ25003.1"/>
    </source>
</evidence>
<dbReference type="SUPFAM" id="SSF50341">
    <property type="entry name" value="CheW-like"/>
    <property type="match status" value="1"/>
</dbReference>
<dbReference type="EMBL" id="WTPX01000022">
    <property type="protein sequence ID" value="NNJ25003.1"/>
    <property type="molecule type" value="Genomic_DNA"/>
</dbReference>
<dbReference type="Proteomes" id="UP000609651">
    <property type="component" value="Unassembled WGS sequence"/>
</dbReference>
<dbReference type="PANTHER" id="PTHR22617:SF23">
    <property type="entry name" value="CHEMOTAXIS PROTEIN CHEW"/>
    <property type="match status" value="1"/>
</dbReference>
<proteinExistence type="predicted"/>
<protein>
    <recommendedName>
        <fullName evidence="2">CheW-like domain-containing protein</fullName>
    </recommendedName>
</protein>
<dbReference type="Pfam" id="PF01584">
    <property type="entry name" value="CheW"/>
    <property type="match status" value="1"/>
</dbReference>
<dbReference type="InterPro" id="IPR002545">
    <property type="entry name" value="CheW-lke_dom"/>
</dbReference>
<feature type="region of interest" description="Disordered" evidence="1">
    <location>
        <begin position="1"/>
        <end position="28"/>
    </location>
</feature>
<dbReference type="Gene3D" id="2.30.30.40">
    <property type="entry name" value="SH3 Domains"/>
    <property type="match status" value="1"/>
</dbReference>
<sequence length="199" mass="21600">MIPTDAASASKLEGPPPRDPQGQATGLAASREVEAILAERARILARPADDSSESEATRDVIPFQFSDERYAIEAELVREVIRHPAVTPIPNTPDFLRGIYNLRGEILAAMDLRTFLNVSADRPIGEWLIVCGRDRNEFGILADVVLEVRALPLSAVMKPRAATAVGEGLIRGVTADALSLLDGDALMRDQRLYVTGAER</sequence>
<feature type="domain" description="CheW-like" evidence="2">
    <location>
        <begin position="57"/>
        <end position="192"/>
    </location>
</feature>
<dbReference type="RefSeq" id="WP_171184540.1">
    <property type="nucleotide sequence ID" value="NZ_WTPX01000022.1"/>
</dbReference>
<accession>A0ABX1VAB1</accession>
<dbReference type="InterPro" id="IPR039315">
    <property type="entry name" value="CheW"/>
</dbReference>
<name>A0ABX1VAB1_9PLAN</name>
<reference evidence="3 4" key="1">
    <citation type="journal article" date="2020" name="Syst. Appl. Microbiol.">
        <title>Alienimonas chondri sp. nov., a novel planctomycete isolated from the biofilm of the red alga Chondrus crispus.</title>
        <authorList>
            <person name="Vitorino I."/>
            <person name="Albuquerque L."/>
            <person name="Wiegand S."/>
            <person name="Kallscheuer N."/>
            <person name="da Costa M.S."/>
            <person name="Lobo-da-Cunha A."/>
            <person name="Jogler C."/>
            <person name="Lage O.M."/>
        </authorList>
    </citation>
    <scope>NUCLEOTIDE SEQUENCE [LARGE SCALE GENOMIC DNA]</scope>
    <source>
        <strain evidence="3 4">LzC2</strain>
    </source>
</reference>